<feature type="transmembrane region" description="Helical" evidence="1">
    <location>
        <begin position="12"/>
        <end position="40"/>
    </location>
</feature>
<dbReference type="EMBL" id="CP036268">
    <property type="protein sequence ID" value="QDT36524.1"/>
    <property type="molecule type" value="Genomic_DNA"/>
</dbReference>
<keyword evidence="1" id="KW-0812">Transmembrane</keyword>
<dbReference type="RefSeq" id="WP_145362725.1">
    <property type="nucleotide sequence ID" value="NZ_CP036268.1"/>
</dbReference>
<keyword evidence="3" id="KW-1185">Reference proteome</keyword>
<keyword evidence="1" id="KW-1133">Transmembrane helix</keyword>
<dbReference type="KEGG" id="svp:Pan189_08830"/>
<sequence>MTQRDPVPKYILWLWSHPILVLTGLPLILVLLVFGPVLYLEGRLEQIEDRLAYKPHENVSPSPPDGDASIDLGKYPERHAYYVPCYSHIYHRGGRPILLETTLSIRNTSIDRPMVVTKVKYFDTAGAPLKSYVDQPVEVGPMATIEFLVEEHEEAGGSGANFLVEVALSGDSTADGDSSSGEQRGDHVLLESVMVGLSGTQCISFARGGVLVDERVGE</sequence>
<evidence type="ECO:0000313" key="2">
    <source>
        <dbReference type="EMBL" id="QDT36524.1"/>
    </source>
</evidence>
<reference evidence="2 3" key="1">
    <citation type="submission" date="2019-02" db="EMBL/GenBank/DDBJ databases">
        <title>Deep-cultivation of Planctomycetes and their phenomic and genomic characterization uncovers novel biology.</title>
        <authorList>
            <person name="Wiegand S."/>
            <person name="Jogler M."/>
            <person name="Boedeker C."/>
            <person name="Pinto D."/>
            <person name="Vollmers J."/>
            <person name="Rivas-Marin E."/>
            <person name="Kohn T."/>
            <person name="Peeters S.H."/>
            <person name="Heuer A."/>
            <person name="Rast P."/>
            <person name="Oberbeckmann S."/>
            <person name="Bunk B."/>
            <person name="Jeske O."/>
            <person name="Meyerdierks A."/>
            <person name="Storesund J.E."/>
            <person name="Kallscheuer N."/>
            <person name="Luecker S."/>
            <person name="Lage O.M."/>
            <person name="Pohl T."/>
            <person name="Merkel B.J."/>
            <person name="Hornburger P."/>
            <person name="Mueller R.-W."/>
            <person name="Bruemmer F."/>
            <person name="Labrenz M."/>
            <person name="Spormann A.M."/>
            <person name="Op den Camp H."/>
            <person name="Overmann J."/>
            <person name="Amann R."/>
            <person name="Jetten M.S.M."/>
            <person name="Mascher T."/>
            <person name="Medema M.H."/>
            <person name="Devos D.P."/>
            <person name="Kaster A.-K."/>
            <person name="Ovreas L."/>
            <person name="Rohde M."/>
            <person name="Galperin M.Y."/>
            <person name="Jogler C."/>
        </authorList>
    </citation>
    <scope>NUCLEOTIDE SEQUENCE [LARGE SCALE GENOMIC DNA]</scope>
    <source>
        <strain evidence="2 3">Pan189</strain>
    </source>
</reference>
<keyword evidence="1" id="KW-0472">Membrane</keyword>
<dbReference type="InterPro" id="IPR021471">
    <property type="entry name" value="DUF3124"/>
</dbReference>
<dbReference type="Proteomes" id="UP000317318">
    <property type="component" value="Chromosome"/>
</dbReference>
<dbReference type="Pfam" id="PF11322">
    <property type="entry name" value="DUF3124"/>
    <property type="match status" value="1"/>
</dbReference>
<proteinExistence type="predicted"/>
<organism evidence="2 3">
    <name type="scientific">Stratiformator vulcanicus</name>
    <dbReference type="NCBI Taxonomy" id="2527980"/>
    <lineage>
        <taxon>Bacteria</taxon>
        <taxon>Pseudomonadati</taxon>
        <taxon>Planctomycetota</taxon>
        <taxon>Planctomycetia</taxon>
        <taxon>Planctomycetales</taxon>
        <taxon>Planctomycetaceae</taxon>
        <taxon>Stratiformator</taxon>
    </lineage>
</organism>
<gene>
    <name evidence="2" type="ORF">Pan189_08830</name>
</gene>
<evidence type="ECO:0000313" key="3">
    <source>
        <dbReference type="Proteomes" id="UP000317318"/>
    </source>
</evidence>
<evidence type="ECO:0000256" key="1">
    <source>
        <dbReference type="SAM" id="Phobius"/>
    </source>
</evidence>
<dbReference type="AlphaFoldDB" id="A0A517QY33"/>
<accession>A0A517QY33</accession>
<protein>
    <submittedName>
        <fullName evidence="2">Uncharacterized protein</fullName>
    </submittedName>
</protein>
<dbReference type="OrthoDB" id="283474at2"/>
<name>A0A517QY33_9PLAN</name>